<organism evidence="1 2">
    <name type="scientific">Leucogyrophana mollusca</name>
    <dbReference type="NCBI Taxonomy" id="85980"/>
    <lineage>
        <taxon>Eukaryota</taxon>
        <taxon>Fungi</taxon>
        <taxon>Dikarya</taxon>
        <taxon>Basidiomycota</taxon>
        <taxon>Agaricomycotina</taxon>
        <taxon>Agaricomycetes</taxon>
        <taxon>Agaricomycetidae</taxon>
        <taxon>Boletales</taxon>
        <taxon>Boletales incertae sedis</taxon>
        <taxon>Leucogyrophana</taxon>
    </lineage>
</organism>
<accession>A0ACB8BYD3</accession>
<protein>
    <submittedName>
        <fullName evidence="1">Uncharacterized protein</fullName>
    </submittedName>
</protein>
<gene>
    <name evidence="1" type="ORF">BV22DRAFT_46868</name>
</gene>
<keyword evidence="2" id="KW-1185">Reference proteome</keyword>
<evidence type="ECO:0000313" key="1">
    <source>
        <dbReference type="EMBL" id="KAH7930684.1"/>
    </source>
</evidence>
<dbReference type="EMBL" id="MU266330">
    <property type="protein sequence ID" value="KAH7930684.1"/>
    <property type="molecule type" value="Genomic_DNA"/>
</dbReference>
<dbReference type="Proteomes" id="UP000790709">
    <property type="component" value="Unassembled WGS sequence"/>
</dbReference>
<evidence type="ECO:0000313" key="2">
    <source>
        <dbReference type="Proteomes" id="UP000790709"/>
    </source>
</evidence>
<reference evidence="1" key="1">
    <citation type="journal article" date="2021" name="New Phytol.">
        <title>Evolutionary innovations through gain and loss of genes in the ectomycorrhizal Boletales.</title>
        <authorList>
            <person name="Wu G."/>
            <person name="Miyauchi S."/>
            <person name="Morin E."/>
            <person name="Kuo A."/>
            <person name="Drula E."/>
            <person name="Varga T."/>
            <person name="Kohler A."/>
            <person name="Feng B."/>
            <person name="Cao Y."/>
            <person name="Lipzen A."/>
            <person name="Daum C."/>
            <person name="Hundley H."/>
            <person name="Pangilinan J."/>
            <person name="Johnson J."/>
            <person name="Barry K."/>
            <person name="LaButti K."/>
            <person name="Ng V."/>
            <person name="Ahrendt S."/>
            <person name="Min B."/>
            <person name="Choi I.G."/>
            <person name="Park H."/>
            <person name="Plett J.M."/>
            <person name="Magnuson J."/>
            <person name="Spatafora J.W."/>
            <person name="Nagy L.G."/>
            <person name="Henrissat B."/>
            <person name="Grigoriev I.V."/>
            <person name="Yang Z.L."/>
            <person name="Xu J."/>
            <person name="Martin F.M."/>
        </authorList>
    </citation>
    <scope>NUCLEOTIDE SEQUENCE</scope>
    <source>
        <strain evidence="1">KUC20120723A-06</strain>
    </source>
</reference>
<sequence length="346" mass="39025">MSNLTHLVVDAMIDHTIGVFSEPPGAIIIGGFIQWFLQGIIIIQAAQYYEWYPDDSRKLRLFVAFMVLLVLVQTGLESHKVWRVSINHQVLLREKIAPVHVFLNGFIGGVNKIYLIRRCWRVTNKSRWIIPLIPFALSTYATNILIAFTTSKFQGGIPDKSEPTAWYSRIYILDICVARARRYIDRALWGYFAIATESALWPSLCMVIAVGLFSSSNPSSNRLVLLFLLMTGKLYTISLLRTLNARAKLHARIKSHDLGRTSLRNWQWDHGAPDALSNLPMRSTSFITDPATQTNSVGASICPLETADSRHDPVSIPPRILQSPRTVHLGTVVTQERPSPRSVRSF</sequence>
<proteinExistence type="predicted"/>
<name>A0ACB8BYD3_9AGAM</name>
<comment type="caution">
    <text evidence="1">The sequence shown here is derived from an EMBL/GenBank/DDBJ whole genome shotgun (WGS) entry which is preliminary data.</text>
</comment>